<reference evidence="2" key="4">
    <citation type="submission" date="2025-09" db="UniProtKB">
        <authorList>
            <consortium name="Ensembl"/>
        </authorList>
    </citation>
    <scope>IDENTIFICATION</scope>
    <source>
        <strain evidence="2">17573</strain>
    </source>
</reference>
<reference evidence="3" key="1">
    <citation type="journal article" date="2007" name="Science">
        <title>Evolutionary and biomedical insights from the rhesus macaque genome.</title>
        <authorList>
            <person name="Gibbs R.A."/>
            <person name="Rogers J."/>
            <person name="Katze M.G."/>
            <person name="Bumgarner R."/>
            <person name="Weinstock G.M."/>
            <person name="Mardis E.R."/>
            <person name="Remington K.A."/>
            <person name="Strausberg R.L."/>
            <person name="Venter J.C."/>
            <person name="Wilson R.K."/>
            <person name="Batzer M.A."/>
            <person name="Bustamante C.D."/>
            <person name="Eichler E.E."/>
            <person name="Hahn M.W."/>
            <person name="Hardison R.C."/>
            <person name="Makova K.D."/>
            <person name="Miller W."/>
            <person name="Milosavljevic A."/>
            <person name="Palermo R.E."/>
            <person name="Siepel A."/>
            <person name="Sikela J.M."/>
            <person name="Attaway T."/>
            <person name="Bell S."/>
            <person name="Bernard K.E."/>
            <person name="Buhay C.J."/>
            <person name="Chandrabose M.N."/>
            <person name="Dao M."/>
            <person name="Davis C."/>
            <person name="Delehaunty K.D."/>
            <person name="Ding Y."/>
            <person name="Dinh H.H."/>
            <person name="Dugan-Rocha S."/>
            <person name="Fulton L.A."/>
            <person name="Gabisi R.A."/>
            <person name="Garner T.T."/>
            <person name="Godfrey J."/>
            <person name="Hawes A.C."/>
            <person name="Hernandez J."/>
            <person name="Hines S."/>
            <person name="Holder M."/>
            <person name="Hume J."/>
            <person name="Jhangiani S.N."/>
            <person name="Joshi V."/>
            <person name="Khan Z.M."/>
            <person name="Kirkness E.F."/>
            <person name="Cree A."/>
            <person name="Fowler R.G."/>
            <person name="Lee S."/>
            <person name="Lewis L.R."/>
            <person name="Li Z."/>
            <person name="Liu Y.-S."/>
            <person name="Moore S.M."/>
            <person name="Muzny D."/>
            <person name="Nazareth L.V."/>
            <person name="Ngo D.N."/>
            <person name="Okwuonu G.O."/>
            <person name="Pai G."/>
            <person name="Parker D."/>
            <person name="Paul H.A."/>
            <person name="Pfannkoch C."/>
            <person name="Pohl C.S."/>
            <person name="Rogers Y.-H.C."/>
            <person name="Ruiz S.J."/>
            <person name="Sabo A."/>
            <person name="Santibanez J."/>
            <person name="Schneider B.W."/>
            <person name="Smith S.M."/>
            <person name="Sodergren E."/>
            <person name="Svatek A.F."/>
            <person name="Utterback T.R."/>
            <person name="Vattathil S."/>
            <person name="Warren W."/>
            <person name="White C.S."/>
            <person name="Chinwalla A.T."/>
            <person name="Feng Y."/>
            <person name="Halpern A.L."/>
            <person name="Hillier L.W."/>
            <person name="Huang X."/>
            <person name="Minx P."/>
            <person name="Nelson J.O."/>
            <person name="Pepin K.H."/>
            <person name="Qin X."/>
            <person name="Sutton G.G."/>
            <person name="Venter E."/>
            <person name="Walenz B.P."/>
            <person name="Wallis J.W."/>
            <person name="Worley K.C."/>
            <person name="Yang S.-P."/>
            <person name="Jones S.M."/>
            <person name="Marra M.A."/>
            <person name="Rocchi M."/>
            <person name="Schein J.E."/>
            <person name="Baertsch R."/>
            <person name="Clarke L."/>
            <person name="Csuros M."/>
            <person name="Glasscock J."/>
            <person name="Harris R.A."/>
            <person name="Havlak P."/>
            <person name="Jackson A.R."/>
            <person name="Jiang H."/>
            <person name="Liu Y."/>
            <person name="Messina D.N."/>
            <person name="Shen Y."/>
            <person name="Song H.X.-Z."/>
            <person name="Wylie T."/>
            <person name="Zhang L."/>
            <person name="Birney E."/>
            <person name="Han K."/>
            <person name="Konkel M.K."/>
            <person name="Lee J."/>
            <person name="Smit A.F.A."/>
            <person name="Ullmer B."/>
            <person name="Wang H."/>
            <person name="Xing J."/>
            <person name="Burhans R."/>
            <person name="Cheng Z."/>
            <person name="Karro J.E."/>
            <person name="Ma J."/>
            <person name="Raney B."/>
            <person name="She X."/>
            <person name="Cox M.J."/>
            <person name="Demuth J.P."/>
            <person name="Dumas L.J."/>
            <person name="Han S.-G."/>
            <person name="Hopkins J."/>
            <person name="Karimpour-Fard A."/>
            <person name="Kim Y.H."/>
            <person name="Pollack J.R."/>
            <person name="Vinar T."/>
            <person name="Addo-Quaye C."/>
            <person name="Degenhardt J."/>
            <person name="Denby A."/>
            <person name="Hubisz M.J."/>
            <person name="Indap A."/>
            <person name="Kosiol C."/>
            <person name="Lahn B.T."/>
            <person name="Lawson H.A."/>
            <person name="Marklein A."/>
            <person name="Nielsen R."/>
            <person name="Vallender E.J."/>
            <person name="Clark A.G."/>
            <person name="Ferguson B."/>
            <person name="Hernandez R.D."/>
            <person name="Hirani K."/>
            <person name="Kehrer-Sawatzki H."/>
            <person name="Kolb J."/>
            <person name="Patil S."/>
            <person name="Pu L.-L."/>
            <person name="Ren Y."/>
            <person name="Smith D.G."/>
            <person name="Wheeler D.A."/>
            <person name="Schenck I."/>
            <person name="Ball E.V."/>
            <person name="Chen R."/>
            <person name="Cooper D.N."/>
            <person name="Giardine B."/>
            <person name="Hsu F."/>
            <person name="Kent W.J."/>
            <person name="Lesk A."/>
            <person name="Nelson D.L."/>
            <person name="O'brien W.E."/>
            <person name="Pruefer K."/>
            <person name="Stenson P.D."/>
            <person name="Wallace J.C."/>
            <person name="Ke H."/>
            <person name="Liu X.-M."/>
            <person name="Wang P."/>
            <person name="Xiang A.P."/>
            <person name="Yang F."/>
            <person name="Barber G.P."/>
            <person name="Haussler D."/>
            <person name="Karolchik D."/>
            <person name="Kern A.D."/>
            <person name="Kuhn R.M."/>
            <person name="Smith K.E."/>
            <person name="Zwieg A.S."/>
        </authorList>
    </citation>
    <scope>NUCLEOTIDE SEQUENCE [LARGE SCALE GENOMIC DNA]</scope>
    <source>
        <strain evidence="3">17573</strain>
    </source>
</reference>
<keyword evidence="1" id="KW-1133">Transmembrane helix</keyword>
<dbReference type="GeneTree" id="ENSGT00940000161627"/>
<name>A0A5F8A402_MACMU</name>
<evidence type="ECO:0000256" key="1">
    <source>
        <dbReference type="SAM" id="Phobius"/>
    </source>
</evidence>
<dbReference type="AlphaFoldDB" id="A0A5F8A402"/>
<organism evidence="2 3">
    <name type="scientific">Macaca mulatta</name>
    <name type="common">Rhesus macaque</name>
    <dbReference type="NCBI Taxonomy" id="9544"/>
    <lineage>
        <taxon>Eukaryota</taxon>
        <taxon>Metazoa</taxon>
        <taxon>Chordata</taxon>
        <taxon>Craniata</taxon>
        <taxon>Vertebrata</taxon>
        <taxon>Euteleostomi</taxon>
        <taxon>Mammalia</taxon>
        <taxon>Eutheria</taxon>
        <taxon>Euarchontoglires</taxon>
        <taxon>Primates</taxon>
        <taxon>Haplorrhini</taxon>
        <taxon>Catarrhini</taxon>
        <taxon>Cercopithecidae</taxon>
        <taxon>Cercopithecinae</taxon>
        <taxon>Macaca</taxon>
    </lineage>
</organism>
<evidence type="ECO:0000313" key="3">
    <source>
        <dbReference type="Proteomes" id="UP000006718"/>
    </source>
</evidence>
<dbReference type="PANTHER" id="PTHR12138">
    <property type="entry name" value="PRIMATE-EXPANDED PROTEIN FAMILY"/>
    <property type="match status" value="1"/>
</dbReference>
<keyword evidence="1" id="KW-0472">Membrane</keyword>
<evidence type="ECO:0000313" key="2">
    <source>
        <dbReference type="Ensembl" id="ENSMMUP00000072088.1"/>
    </source>
</evidence>
<keyword evidence="1" id="KW-0812">Transmembrane</keyword>
<reference evidence="2" key="2">
    <citation type="submission" date="2019-01" db="EMBL/GenBank/DDBJ databases">
        <authorList>
            <person name="Graves T."/>
            <person name="Eichler E.E."/>
            <person name="Wilson R.K."/>
        </authorList>
    </citation>
    <scope>NUCLEOTIDE SEQUENCE [LARGE SCALE GENOMIC DNA]</scope>
    <source>
        <strain evidence="2">17573</strain>
    </source>
</reference>
<feature type="transmembrane region" description="Helical" evidence="1">
    <location>
        <begin position="93"/>
        <end position="116"/>
    </location>
</feature>
<dbReference type="InParanoid" id="A0A5F8A402"/>
<keyword evidence="3" id="KW-1185">Reference proteome</keyword>
<proteinExistence type="predicted"/>
<sequence length="139" mass="15100">MSMKSSQFMFFCHGFSLSLRSGSLTSRNNMCLEGFFSFFFFFEAGSCSVAQAGVQWLYLSSLQALPPSFKLSLCLSLLSIWDSGITSMHHHAWLIFVIVVDIGFYHVGQAALAFLASSDPPALVSQSAGIAGVSHCTQP</sequence>
<dbReference type="PRINTS" id="PR02045">
    <property type="entry name" value="F138DOMAIN"/>
</dbReference>
<dbReference type="Bgee" id="ENSMMUG00000063401">
    <property type="expression patterns" value="Expressed in lung"/>
</dbReference>
<reference evidence="2" key="3">
    <citation type="submission" date="2025-08" db="UniProtKB">
        <authorList>
            <consortium name="Ensembl"/>
        </authorList>
    </citation>
    <scope>IDENTIFICATION</scope>
    <source>
        <strain evidence="2">17573</strain>
    </source>
</reference>
<dbReference type="Proteomes" id="UP000006718">
    <property type="component" value="Chromosome 4"/>
</dbReference>
<protein>
    <submittedName>
        <fullName evidence="2">Uncharacterized protein</fullName>
    </submittedName>
</protein>
<dbReference type="VEuPathDB" id="HostDB:ENSMMUG00000063401"/>
<dbReference type="PANTHER" id="PTHR12138:SF162">
    <property type="entry name" value="CHROMOSOME UNDETERMINED SCAFFOLD_275, WHOLE GENOME SHOTGUN SEQUENCE"/>
    <property type="match status" value="1"/>
</dbReference>
<accession>A0A5F8A402</accession>
<dbReference type="Ensembl" id="ENSMMUT00000079894.1">
    <property type="protein sequence ID" value="ENSMMUP00000072088.1"/>
    <property type="gene ID" value="ENSMMUG00000063401.1"/>
</dbReference>